<dbReference type="Gene3D" id="3.30.1370.120">
    <property type="match status" value="1"/>
</dbReference>
<dbReference type="RefSeq" id="WP_119745479.1">
    <property type="nucleotide sequence ID" value="NZ_QZCG01000001.1"/>
</dbReference>
<dbReference type="InterPro" id="IPR038591">
    <property type="entry name" value="NolW-like_sf"/>
</dbReference>
<reference evidence="2" key="1">
    <citation type="submission" date="2018-09" db="EMBL/GenBank/DDBJ databases">
        <title>Acidovorax cavernicola nov. sp. isolated from Gruta de las Maravillas (Aracena, Spain).</title>
        <authorList>
            <person name="Jurado V."/>
            <person name="Gutierrez-Patricio S."/>
            <person name="Gonzalez-Pimentel J.L."/>
            <person name="Miller A.Z."/>
            <person name="Laiz L."/>
            <person name="Saiz-Jimenez C."/>
        </authorList>
    </citation>
    <scope>NUCLEOTIDE SEQUENCE [LARGE SCALE GENOMIC DNA]</scope>
    <source>
        <strain evidence="2">1011MAR3C25</strain>
    </source>
</reference>
<accession>A0A418T8D9</accession>
<name>A0A418T8D9_9RHOB</name>
<keyword evidence="2" id="KW-1185">Reference proteome</keyword>
<evidence type="ECO:0000313" key="1">
    <source>
        <dbReference type="EMBL" id="RJE89489.1"/>
    </source>
</evidence>
<dbReference type="Gene3D" id="3.55.50.30">
    <property type="match status" value="1"/>
</dbReference>
<comment type="caution">
    <text evidence="1">The sequence shown here is derived from an EMBL/GenBank/DDBJ whole genome shotgun (WGS) entry which is preliminary data.</text>
</comment>
<sequence length="191" mass="20367">MAIVLALGLGAKAFAAAPEWSDTPYDYVILDQDIRLTLTEFGRNLGIAVSLTDAVRGRVIGQVTAKTAEEFLQHLSEQNGLTWYFDGSVLHVSAANEYVTRLIPASGHGSAEIIGGMQELGLADERFSIRSAGDGSMISVSGPPAYIATVEQYLNGIQPRRTASGDDPRVRVYRGGLGTEEVATTAPDNQP</sequence>
<evidence type="ECO:0000313" key="2">
    <source>
        <dbReference type="Proteomes" id="UP000284202"/>
    </source>
</evidence>
<dbReference type="Proteomes" id="UP000284202">
    <property type="component" value="Unassembled WGS sequence"/>
</dbReference>
<organism evidence="1 2">
    <name type="scientific">Paracoccus onubensis</name>
    <dbReference type="NCBI Taxonomy" id="1675788"/>
    <lineage>
        <taxon>Bacteria</taxon>
        <taxon>Pseudomonadati</taxon>
        <taxon>Pseudomonadota</taxon>
        <taxon>Alphaproteobacteria</taxon>
        <taxon>Rhodobacterales</taxon>
        <taxon>Paracoccaceae</taxon>
        <taxon>Paracoccus</taxon>
    </lineage>
</organism>
<protein>
    <submittedName>
        <fullName evidence="1">Type III secretion protein</fullName>
    </submittedName>
</protein>
<gene>
    <name evidence="1" type="ORF">D3P04_02360</name>
</gene>
<dbReference type="OrthoDB" id="9775455at2"/>
<dbReference type="AlphaFoldDB" id="A0A418T8D9"/>
<proteinExistence type="predicted"/>
<dbReference type="EMBL" id="QZCG01000001">
    <property type="protein sequence ID" value="RJE89489.1"/>
    <property type="molecule type" value="Genomic_DNA"/>
</dbReference>